<protein>
    <submittedName>
        <fullName evidence="2">Uncharacterized protein</fullName>
    </submittedName>
</protein>
<dbReference type="EMBL" id="CP029550">
    <property type="protein sequence ID" value="AWN41800.1"/>
    <property type="molecule type" value="Genomic_DNA"/>
</dbReference>
<evidence type="ECO:0000313" key="2">
    <source>
        <dbReference type="EMBL" id="AWN41800.1"/>
    </source>
</evidence>
<dbReference type="RefSeq" id="WP_109891151.1">
    <property type="nucleotide sequence ID" value="NZ_CP029550.1"/>
</dbReference>
<feature type="compositionally biased region" description="Basic and acidic residues" evidence="1">
    <location>
        <begin position="80"/>
        <end position="103"/>
    </location>
</feature>
<keyword evidence="3" id="KW-1185">Reference proteome</keyword>
<name>A0A2U8W8M9_9HYPH</name>
<dbReference type="KEGG" id="mets:DK389_16470"/>
<feature type="region of interest" description="Disordered" evidence="1">
    <location>
        <begin position="80"/>
        <end position="106"/>
    </location>
</feature>
<evidence type="ECO:0000313" key="3">
    <source>
        <dbReference type="Proteomes" id="UP000245926"/>
    </source>
</evidence>
<dbReference type="OrthoDB" id="7998887at2"/>
<dbReference type="Proteomes" id="UP000245926">
    <property type="component" value="Chromosome"/>
</dbReference>
<evidence type="ECO:0000256" key="1">
    <source>
        <dbReference type="SAM" id="MobiDB-lite"/>
    </source>
</evidence>
<organism evidence="2 3">
    <name type="scientific">Methylobacterium durans</name>
    <dbReference type="NCBI Taxonomy" id="2202825"/>
    <lineage>
        <taxon>Bacteria</taxon>
        <taxon>Pseudomonadati</taxon>
        <taxon>Pseudomonadota</taxon>
        <taxon>Alphaproteobacteria</taxon>
        <taxon>Hyphomicrobiales</taxon>
        <taxon>Methylobacteriaceae</taxon>
        <taxon>Methylobacterium</taxon>
    </lineage>
</organism>
<accession>A0A2U8W8M9</accession>
<dbReference type="AlphaFoldDB" id="A0A2U8W8M9"/>
<proteinExistence type="predicted"/>
<sequence>MSTSRKPLPEQLEMVAALTAKLADQAMAEMMSEHSVSDRTVQSLADGVLFLDRHAHPIPRLALDLLMRVHHDRSAALAVSRREGARREARGFKPAERAEEGGAGRKVRSLFRSLRRRDGA</sequence>
<reference evidence="3" key="1">
    <citation type="submission" date="2018-05" db="EMBL/GenBank/DDBJ databases">
        <title>Complete Genome Sequence of Methylobacterium sp. 17SD2-17.</title>
        <authorList>
            <person name="Srinivasan S."/>
        </authorList>
    </citation>
    <scope>NUCLEOTIDE SEQUENCE [LARGE SCALE GENOMIC DNA]</scope>
    <source>
        <strain evidence="3">17SD2-17</strain>
    </source>
</reference>
<gene>
    <name evidence="2" type="ORF">DK389_16470</name>
</gene>